<accession>A0A9X2BI67</accession>
<protein>
    <submittedName>
        <fullName evidence="1">Uncharacterized protein</fullName>
    </submittedName>
</protein>
<proteinExistence type="predicted"/>
<name>A0A9X2BI67_9VIBR</name>
<sequence>MSDIKLNVIYIDDEEASRDVFSEVIDDLYDDKFNVVSISPNKKLADMISVIADIQDVKSIIIDEKLSVSAKTEYKGSELSEELRNIYEIMPIYILTSQPSSLEPICGSVEYVLDKGQIEQDSYKEHVKKLLSRHIANTDALVSEKKEKYDRLLTKSMSEGLSEVEMTELESLELFRIKPLLKTESLVGEKDLEALDENDKILGELEELLASMGEKK</sequence>
<dbReference type="EMBL" id="JAJHVV010000006">
    <property type="protein sequence ID" value="MCK6263765.1"/>
    <property type="molecule type" value="Genomic_DNA"/>
</dbReference>
<keyword evidence="2" id="KW-1185">Reference proteome</keyword>
<evidence type="ECO:0000313" key="1">
    <source>
        <dbReference type="EMBL" id="MCK6263765.1"/>
    </source>
</evidence>
<dbReference type="SUPFAM" id="SSF101094">
    <property type="entry name" value="Staphylocoagulase"/>
    <property type="match status" value="1"/>
</dbReference>
<organism evidence="1 2">
    <name type="scientific">Vibrio amylolyticus</name>
    <dbReference type="NCBI Taxonomy" id="2847292"/>
    <lineage>
        <taxon>Bacteria</taxon>
        <taxon>Pseudomonadati</taxon>
        <taxon>Pseudomonadota</taxon>
        <taxon>Gammaproteobacteria</taxon>
        <taxon>Vibrionales</taxon>
        <taxon>Vibrionaceae</taxon>
        <taxon>Vibrio</taxon>
    </lineage>
</organism>
<dbReference type="AlphaFoldDB" id="A0A9X2BI67"/>
<reference evidence="1" key="1">
    <citation type="submission" date="2021-11" db="EMBL/GenBank/DDBJ databases">
        <title>Vibrio ZSDE26 sp. nov. and Vibrio ZSDZ34 sp. nov., isolated from coastal seawater in Qingdao.</title>
        <authorList>
            <person name="Zhang P."/>
        </authorList>
    </citation>
    <scope>NUCLEOTIDE SEQUENCE</scope>
    <source>
        <strain evidence="1">ZSDE26</strain>
    </source>
</reference>
<dbReference type="RefSeq" id="WP_248008854.1">
    <property type="nucleotide sequence ID" value="NZ_JAJHVV010000006.1"/>
</dbReference>
<comment type="caution">
    <text evidence="1">The sequence shown here is derived from an EMBL/GenBank/DDBJ whole genome shotgun (WGS) entry which is preliminary data.</text>
</comment>
<gene>
    <name evidence="1" type="ORF">KP803_10815</name>
</gene>
<dbReference type="Proteomes" id="UP001139559">
    <property type="component" value="Unassembled WGS sequence"/>
</dbReference>
<evidence type="ECO:0000313" key="2">
    <source>
        <dbReference type="Proteomes" id="UP001139559"/>
    </source>
</evidence>